<evidence type="ECO:0000313" key="2">
    <source>
        <dbReference type="Proteomes" id="UP000034664"/>
    </source>
</evidence>
<organism evidence="1 2">
    <name type="scientific">Candidatus Roizmanbacteria bacterium GW2011_GWB1_40_7</name>
    <dbReference type="NCBI Taxonomy" id="1618482"/>
    <lineage>
        <taxon>Bacteria</taxon>
        <taxon>Candidatus Roizmaniibacteriota</taxon>
    </lineage>
</organism>
<evidence type="ECO:0000313" key="1">
    <source>
        <dbReference type="EMBL" id="KKR70739.1"/>
    </source>
</evidence>
<dbReference type="EMBL" id="LBZM01000045">
    <property type="protein sequence ID" value="KKR70739.1"/>
    <property type="molecule type" value="Genomic_DNA"/>
</dbReference>
<name>A0A0G0T151_9BACT</name>
<proteinExistence type="predicted"/>
<sequence length="78" mass="8834">METPDFPGLESSREAYCFMNDFGGRVMKQSFGGYISSEKEADKDELSKLWEMITGKQYERKMTAGDKIARKLLGGLVE</sequence>
<dbReference type="AlphaFoldDB" id="A0A0G0T151"/>
<protein>
    <submittedName>
        <fullName evidence="1">Uncharacterized protein</fullName>
    </submittedName>
</protein>
<reference evidence="1 2" key="1">
    <citation type="journal article" date="2015" name="Nature">
        <title>rRNA introns, odd ribosomes, and small enigmatic genomes across a large radiation of phyla.</title>
        <authorList>
            <person name="Brown C.T."/>
            <person name="Hug L.A."/>
            <person name="Thomas B.C."/>
            <person name="Sharon I."/>
            <person name="Castelle C.J."/>
            <person name="Singh A."/>
            <person name="Wilkins M.J."/>
            <person name="Williams K.H."/>
            <person name="Banfield J.F."/>
        </authorList>
    </citation>
    <scope>NUCLEOTIDE SEQUENCE [LARGE SCALE GENOMIC DNA]</scope>
</reference>
<accession>A0A0G0T151</accession>
<gene>
    <name evidence="1" type="ORF">UU14_C0045G0002</name>
</gene>
<comment type="caution">
    <text evidence="1">The sequence shown here is derived from an EMBL/GenBank/DDBJ whole genome shotgun (WGS) entry which is preliminary data.</text>
</comment>
<dbReference type="Proteomes" id="UP000034664">
    <property type="component" value="Unassembled WGS sequence"/>
</dbReference>